<evidence type="ECO:0000313" key="3">
    <source>
        <dbReference type="EMBL" id="CAF0982105.1"/>
    </source>
</evidence>
<dbReference type="Pfam" id="PF14518">
    <property type="entry name" value="Haem_oxygenas_2"/>
    <property type="match status" value="1"/>
</dbReference>
<comment type="caution">
    <text evidence="3">The sequence shown here is derived from an EMBL/GenBank/DDBJ whole genome shotgun (WGS) entry which is preliminary data.</text>
</comment>
<dbReference type="PANTHER" id="PTHR40279">
    <property type="entry name" value="PQQC-LIKE PROTEIN"/>
    <property type="match status" value="1"/>
</dbReference>
<dbReference type="EMBL" id="CAJNOQ010002849">
    <property type="protein sequence ID" value="CAF0982105.1"/>
    <property type="molecule type" value="Genomic_DNA"/>
</dbReference>
<dbReference type="InterPro" id="IPR016084">
    <property type="entry name" value="Haem_Oase-like_multi-hlx"/>
</dbReference>
<evidence type="ECO:0000313" key="4">
    <source>
        <dbReference type="EMBL" id="CAF3754677.1"/>
    </source>
</evidence>
<accession>A0A814FL82</accession>
<name>A0A814FL82_9BILA</name>
<evidence type="ECO:0008006" key="6">
    <source>
        <dbReference type="Google" id="ProtNLM"/>
    </source>
</evidence>
<dbReference type="Proteomes" id="UP000663829">
    <property type="component" value="Unassembled WGS sequence"/>
</dbReference>
<gene>
    <name evidence="3" type="ORF">GPM918_LOCUS12804</name>
    <name evidence="4" type="ORF">SRO942_LOCUS12807</name>
</gene>
<evidence type="ECO:0000313" key="5">
    <source>
        <dbReference type="Proteomes" id="UP000663829"/>
    </source>
</evidence>
<dbReference type="SMART" id="SM01236">
    <property type="entry name" value="Haem_oxygenase_2"/>
    <property type="match status" value="1"/>
</dbReference>
<proteinExistence type="predicted"/>
<protein>
    <recommendedName>
        <fullName evidence="6">Iron-containing redox enzyme family protein</fullName>
    </recommendedName>
</protein>
<dbReference type="EMBL" id="CAJOBC010002850">
    <property type="protein sequence ID" value="CAF3754677.1"/>
    <property type="molecule type" value="Genomic_DNA"/>
</dbReference>
<evidence type="ECO:0000256" key="2">
    <source>
        <dbReference type="SAM" id="MobiDB-lite"/>
    </source>
</evidence>
<dbReference type="PANTHER" id="PTHR40279:SF3">
    <property type="entry name" value="4-AMINOBENZOATE SYNTHASE"/>
    <property type="match status" value="1"/>
</dbReference>
<dbReference type="OrthoDB" id="10549852at2759"/>
<organism evidence="3 5">
    <name type="scientific">Didymodactylos carnosus</name>
    <dbReference type="NCBI Taxonomy" id="1234261"/>
    <lineage>
        <taxon>Eukaryota</taxon>
        <taxon>Metazoa</taxon>
        <taxon>Spiralia</taxon>
        <taxon>Gnathifera</taxon>
        <taxon>Rotifera</taxon>
        <taxon>Eurotatoria</taxon>
        <taxon>Bdelloidea</taxon>
        <taxon>Philodinida</taxon>
        <taxon>Philodinidae</taxon>
        <taxon>Didymodactylos</taxon>
    </lineage>
</organism>
<dbReference type="Proteomes" id="UP000681722">
    <property type="component" value="Unassembled WGS sequence"/>
</dbReference>
<dbReference type="AlphaFoldDB" id="A0A814FL82"/>
<sequence>MLSILGRLSCPLVRLTRVTVYRHYRAAVADHIVPKEGYNSDLSLDLNDVSPKSITNNLLSMSNRQANRLFFDHEVRFGVIEKFKQLIQASTNNLDAKRQLHEILSMIYHQKFRIPTIEKIHAGADYLLNDINYMLEQYLLDYVDNLVGPQMAKLDIPKTGKAYVKWIMNIIQNHAAVKHPYYNEFMATTADKNDLKYWLAQESTLDQKFDDILALMQVGSSGIVKLEIAKNYWDEMGNGEQGKTHTYLFELLMNELNITTDYIQNNLLLTSLITGNISSCYVLNKSLFYQSIGYFGVTEYLAPIRFKKVVKALERNEISEAGKQYHKLHIWIDKIHGAAWFNNVVRSMIDKQPECGIEIARGALARLETSLEHLESFAPPSREASATIPPQQQSAVGNHSL</sequence>
<keyword evidence="5" id="KW-1185">Reference proteome</keyword>
<dbReference type="Gene3D" id="1.20.910.10">
    <property type="entry name" value="Heme oxygenase-like"/>
    <property type="match status" value="1"/>
</dbReference>
<dbReference type="InterPro" id="IPR039068">
    <property type="entry name" value="PqqC-like"/>
</dbReference>
<evidence type="ECO:0000256" key="1">
    <source>
        <dbReference type="ARBA" id="ARBA00023002"/>
    </source>
</evidence>
<feature type="region of interest" description="Disordered" evidence="2">
    <location>
        <begin position="380"/>
        <end position="401"/>
    </location>
</feature>
<keyword evidence="1" id="KW-0560">Oxidoreductase</keyword>
<feature type="compositionally biased region" description="Polar residues" evidence="2">
    <location>
        <begin position="388"/>
        <end position="401"/>
    </location>
</feature>
<dbReference type="SUPFAM" id="SSF48613">
    <property type="entry name" value="Heme oxygenase-like"/>
    <property type="match status" value="1"/>
</dbReference>
<dbReference type="GO" id="GO:0016491">
    <property type="term" value="F:oxidoreductase activity"/>
    <property type="evidence" value="ECO:0007669"/>
    <property type="project" value="UniProtKB-KW"/>
</dbReference>
<reference evidence="3" key="1">
    <citation type="submission" date="2021-02" db="EMBL/GenBank/DDBJ databases">
        <authorList>
            <person name="Nowell W R."/>
        </authorList>
    </citation>
    <scope>NUCLEOTIDE SEQUENCE</scope>
</reference>